<evidence type="ECO:0000259" key="3">
    <source>
        <dbReference type="PROSITE" id="PS50217"/>
    </source>
</evidence>
<dbReference type="InterPro" id="IPR004827">
    <property type="entry name" value="bZIP"/>
</dbReference>
<feature type="compositionally biased region" description="Polar residues" evidence="2">
    <location>
        <begin position="1"/>
        <end position="16"/>
    </location>
</feature>
<evidence type="ECO:0000256" key="2">
    <source>
        <dbReference type="SAM" id="MobiDB-lite"/>
    </source>
</evidence>
<dbReference type="GO" id="GO:0003700">
    <property type="term" value="F:DNA-binding transcription factor activity"/>
    <property type="evidence" value="ECO:0007669"/>
    <property type="project" value="InterPro"/>
</dbReference>
<organism evidence="4">
    <name type="scientific">Leptocylindrus danicus</name>
    <dbReference type="NCBI Taxonomy" id="163516"/>
    <lineage>
        <taxon>Eukaryota</taxon>
        <taxon>Sar</taxon>
        <taxon>Stramenopiles</taxon>
        <taxon>Ochrophyta</taxon>
        <taxon>Bacillariophyta</taxon>
        <taxon>Coscinodiscophyceae</taxon>
        <taxon>Chaetocerotophycidae</taxon>
        <taxon>Leptocylindrales</taxon>
        <taxon>Leptocylindraceae</taxon>
        <taxon>Leptocylindrus</taxon>
    </lineage>
</organism>
<reference evidence="4" key="1">
    <citation type="submission" date="2021-01" db="EMBL/GenBank/DDBJ databases">
        <authorList>
            <person name="Corre E."/>
            <person name="Pelletier E."/>
            <person name="Niang G."/>
            <person name="Scheremetjew M."/>
            <person name="Finn R."/>
            <person name="Kale V."/>
            <person name="Holt S."/>
            <person name="Cochrane G."/>
            <person name="Meng A."/>
            <person name="Brown T."/>
            <person name="Cohen L."/>
        </authorList>
    </citation>
    <scope>NUCLEOTIDE SEQUENCE</scope>
    <source>
        <strain evidence="4">B650</strain>
    </source>
</reference>
<dbReference type="Pfam" id="PF00170">
    <property type="entry name" value="bZIP_1"/>
    <property type="match status" value="1"/>
</dbReference>
<dbReference type="EMBL" id="HBGY01013690">
    <property type="protein sequence ID" value="CAD9575459.1"/>
    <property type="molecule type" value="Transcribed_RNA"/>
</dbReference>
<feature type="compositionally biased region" description="Low complexity" evidence="2">
    <location>
        <begin position="134"/>
        <end position="147"/>
    </location>
</feature>
<dbReference type="Gene3D" id="1.20.5.170">
    <property type="match status" value="1"/>
</dbReference>
<protein>
    <recommendedName>
        <fullName evidence="3">BZIP domain-containing protein</fullName>
    </recommendedName>
</protein>
<evidence type="ECO:0000313" key="4">
    <source>
        <dbReference type="EMBL" id="CAD9575459.1"/>
    </source>
</evidence>
<feature type="region of interest" description="Disordered" evidence="2">
    <location>
        <begin position="1"/>
        <end position="45"/>
    </location>
</feature>
<proteinExistence type="predicted"/>
<dbReference type="PROSITE" id="PS50217">
    <property type="entry name" value="BZIP"/>
    <property type="match status" value="1"/>
</dbReference>
<feature type="coiled-coil region" evidence="1">
    <location>
        <begin position="58"/>
        <end position="85"/>
    </location>
</feature>
<accession>A0A7S2KFG8</accession>
<feature type="domain" description="BZIP" evidence="3">
    <location>
        <begin position="33"/>
        <end position="84"/>
    </location>
</feature>
<gene>
    <name evidence="4" type="ORF">LDAN0321_LOCUS8833</name>
</gene>
<dbReference type="AlphaFoldDB" id="A0A7S2KFG8"/>
<feature type="region of interest" description="Disordered" evidence="2">
    <location>
        <begin position="126"/>
        <end position="156"/>
    </location>
</feature>
<dbReference type="SUPFAM" id="SSF57959">
    <property type="entry name" value="Leucine zipper domain"/>
    <property type="match status" value="1"/>
</dbReference>
<name>A0A7S2KFG8_9STRA</name>
<keyword evidence="1" id="KW-0175">Coiled coil</keyword>
<sequence>MSSDNSLCTMSSQDTLTHSKKRPMQSSSDGEDEEKRERRRVANRKASVACRLRKKIFITELQRQVSELSRRNNEIEEENAILRRMFQAKVAAEQQQANLKSSQQIGNGANMRSLAVAGPLDARTLSHSPAVTMSPSPSGTGSTSQSTAPNGSREDFYAELVKNALAEFQQQRREEQQKRGCKV</sequence>
<dbReference type="PROSITE" id="PS00036">
    <property type="entry name" value="BZIP_BASIC"/>
    <property type="match status" value="1"/>
</dbReference>
<evidence type="ECO:0000256" key="1">
    <source>
        <dbReference type="SAM" id="Coils"/>
    </source>
</evidence>
<dbReference type="SMART" id="SM00338">
    <property type="entry name" value="BRLZ"/>
    <property type="match status" value="1"/>
</dbReference>
<dbReference type="InterPro" id="IPR046347">
    <property type="entry name" value="bZIP_sf"/>
</dbReference>